<proteinExistence type="inferred from homology"/>
<name>A0ABU2S9P0_9ACTN</name>
<evidence type="ECO:0000313" key="8">
    <source>
        <dbReference type="EMBL" id="MDT0444815.1"/>
    </source>
</evidence>
<evidence type="ECO:0000256" key="5">
    <source>
        <dbReference type="ARBA" id="ARBA00023136"/>
    </source>
</evidence>
<keyword evidence="3 6" id="KW-0812">Transmembrane</keyword>
<comment type="similarity">
    <text evidence="2 6">Belongs to the SURF1 family.</text>
</comment>
<dbReference type="CDD" id="cd06662">
    <property type="entry name" value="SURF1"/>
    <property type="match status" value="1"/>
</dbReference>
<dbReference type="InterPro" id="IPR045214">
    <property type="entry name" value="Surf1/Surf4"/>
</dbReference>
<evidence type="ECO:0000256" key="3">
    <source>
        <dbReference type="ARBA" id="ARBA00022692"/>
    </source>
</evidence>
<evidence type="ECO:0000313" key="9">
    <source>
        <dbReference type="Proteomes" id="UP001183615"/>
    </source>
</evidence>
<dbReference type="InterPro" id="IPR002994">
    <property type="entry name" value="Surf1/Shy1"/>
</dbReference>
<dbReference type="RefSeq" id="WP_311619069.1">
    <property type="nucleotide sequence ID" value="NZ_JAVREV010000011.1"/>
</dbReference>
<comment type="subcellular location">
    <subcellularLocation>
        <location evidence="6">Cell membrane</location>
        <topology evidence="6">Multi-pass membrane protein</topology>
    </subcellularLocation>
    <subcellularLocation>
        <location evidence="1">Membrane</location>
    </subcellularLocation>
</comment>
<evidence type="ECO:0000256" key="2">
    <source>
        <dbReference type="ARBA" id="ARBA00007165"/>
    </source>
</evidence>
<feature type="transmembrane region" description="Helical" evidence="6">
    <location>
        <begin position="222"/>
        <end position="242"/>
    </location>
</feature>
<comment type="caution">
    <text evidence="8">The sequence shown here is derived from an EMBL/GenBank/DDBJ whole genome shotgun (WGS) entry which is preliminary data.</text>
</comment>
<dbReference type="PANTHER" id="PTHR23427:SF2">
    <property type="entry name" value="SURFEIT LOCUS PROTEIN 1"/>
    <property type="match status" value="1"/>
</dbReference>
<keyword evidence="5 6" id="KW-0472">Membrane</keyword>
<dbReference type="Pfam" id="PF02104">
    <property type="entry name" value="SURF1"/>
    <property type="match status" value="1"/>
</dbReference>
<keyword evidence="9" id="KW-1185">Reference proteome</keyword>
<evidence type="ECO:0000256" key="7">
    <source>
        <dbReference type="SAM" id="MobiDB-lite"/>
    </source>
</evidence>
<dbReference type="Proteomes" id="UP001183615">
    <property type="component" value="Unassembled WGS sequence"/>
</dbReference>
<evidence type="ECO:0000256" key="1">
    <source>
        <dbReference type="ARBA" id="ARBA00004370"/>
    </source>
</evidence>
<protein>
    <recommendedName>
        <fullName evidence="6">SURF1-like protein</fullName>
    </recommendedName>
</protein>
<organism evidence="8 9">
    <name type="scientific">Streptomyces johnsoniae</name>
    <dbReference type="NCBI Taxonomy" id="3075532"/>
    <lineage>
        <taxon>Bacteria</taxon>
        <taxon>Bacillati</taxon>
        <taxon>Actinomycetota</taxon>
        <taxon>Actinomycetes</taxon>
        <taxon>Kitasatosporales</taxon>
        <taxon>Streptomycetaceae</taxon>
        <taxon>Streptomyces</taxon>
    </lineage>
</organism>
<evidence type="ECO:0000256" key="4">
    <source>
        <dbReference type="ARBA" id="ARBA00022989"/>
    </source>
</evidence>
<accession>A0ABU2S9P0</accession>
<evidence type="ECO:0000256" key="6">
    <source>
        <dbReference type="RuleBase" id="RU363076"/>
    </source>
</evidence>
<dbReference type="PROSITE" id="PS50895">
    <property type="entry name" value="SURF1"/>
    <property type="match status" value="1"/>
</dbReference>
<sequence length="282" mass="30676">MYRFLLTRQWVILTLVALLMIPALTWLGFWQFDRHGQRVERNDLIAGSLAAPAVPMSELSSPGAPVDPDDRYRPVTATGVYDQDREVVVRQRSNDDGAVGYYVLTPLLREDGTAAMVNRGWIAAGNDLTRMPEVPAPPGGEVTVTGRLMADESTGTTGIRERQGLPDGMVMMISSEERADALGTQVLGGYLELTATDPAPADEAAQPELLPEPDHTGIGAHFAYAVQWWLFAAGVPVGWVLLLRREVQDRRRAAAKPHSAPGAERENEEEQAPRKAAPAATS</sequence>
<dbReference type="PANTHER" id="PTHR23427">
    <property type="entry name" value="SURFEIT LOCUS PROTEIN"/>
    <property type="match status" value="1"/>
</dbReference>
<keyword evidence="6" id="KW-1003">Cell membrane</keyword>
<feature type="region of interest" description="Disordered" evidence="7">
    <location>
        <begin position="250"/>
        <end position="282"/>
    </location>
</feature>
<gene>
    <name evidence="8" type="ORF">RM779_19735</name>
</gene>
<keyword evidence="4 6" id="KW-1133">Transmembrane helix</keyword>
<reference evidence="9" key="1">
    <citation type="submission" date="2023-07" db="EMBL/GenBank/DDBJ databases">
        <title>30 novel species of actinomycetes from the DSMZ collection.</title>
        <authorList>
            <person name="Nouioui I."/>
        </authorList>
    </citation>
    <scope>NUCLEOTIDE SEQUENCE [LARGE SCALE GENOMIC DNA]</scope>
    <source>
        <strain evidence="9">DSM 41886</strain>
    </source>
</reference>
<feature type="transmembrane region" description="Helical" evidence="6">
    <location>
        <begin position="12"/>
        <end position="32"/>
    </location>
</feature>
<dbReference type="EMBL" id="JAVREV010000011">
    <property type="protein sequence ID" value="MDT0444815.1"/>
    <property type="molecule type" value="Genomic_DNA"/>
</dbReference>